<dbReference type="RefSeq" id="WP_381022903.1">
    <property type="nucleotide sequence ID" value="NZ_JBHSNY010000006.1"/>
</dbReference>
<dbReference type="Proteomes" id="UP001596154">
    <property type="component" value="Unassembled WGS sequence"/>
</dbReference>
<name>A0ABW0UQT9_9ACTN</name>
<evidence type="ECO:0000313" key="2">
    <source>
        <dbReference type="Proteomes" id="UP001596154"/>
    </source>
</evidence>
<proteinExistence type="predicted"/>
<gene>
    <name evidence="1" type="ORF">ACFPZJ_19335</name>
</gene>
<organism evidence="1 2">
    <name type="scientific">Streptomyces bullii</name>
    <dbReference type="NCBI Taxonomy" id="349910"/>
    <lineage>
        <taxon>Bacteria</taxon>
        <taxon>Bacillati</taxon>
        <taxon>Actinomycetota</taxon>
        <taxon>Actinomycetes</taxon>
        <taxon>Kitasatosporales</taxon>
        <taxon>Streptomycetaceae</taxon>
        <taxon>Streptomyces</taxon>
    </lineage>
</organism>
<dbReference type="EMBL" id="JBHSNY010000006">
    <property type="protein sequence ID" value="MFC5635908.1"/>
    <property type="molecule type" value="Genomic_DNA"/>
</dbReference>
<protein>
    <submittedName>
        <fullName evidence="1">Uncharacterized protein</fullName>
    </submittedName>
</protein>
<evidence type="ECO:0000313" key="1">
    <source>
        <dbReference type="EMBL" id="MFC5635908.1"/>
    </source>
</evidence>
<sequence>MHSSIAHTEPMPWQPTFVPPLDIAREQARRVLDEANALDTSLASELAVYGTFGALQESLRQVLAALDAEDGRHA</sequence>
<accession>A0ABW0UQT9</accession>
<reference evidence="2" key="1">
    <citation type="journal article" date="2019" name="Int. J. Syst. Evol. Microbiol.">
        <title>The Global Catalogue of Microorganisms (GCM) 10K type strain sequencing project: providing services to taxonomists for standard genome sequencing and annotation.</title>
        <authorList>
            <consortium name="The Broad Institute Genomics Platform"/>
            <consortium name="The Broad Institute Genome Sequencing Center for Infectious Disease"/>
            <person name="Wu L."/>
            <person name="Ma J."/>
        </authorList>
    </citation>
    <scope>NUCLEOTIDE SEQUENCE [LARGE SCALE GENOMIC DNA]</scope>
    <source>
        <strain evidence="2">CGMCC 4.7248</strain>
    </source>
</reference>
<keyword evidence="2" id="KW-1185">Reference proteome</keyword>
<comment type="caution">
    <text evidence="1">The sequence shown here is derived from an EMBL/GenBank/DDBJ whole genome shotgun (WGS) entry which is preliminary data.</text>
</comment>